<evidence type="ECO:0000256" key="5">
    <source>
        <dbReference type="SAM" id="MobiDB-lite"/>
    </source>
</evidence>
<accession>A0A7S3BII8</accession>
<evidence type="ECO:0000256" key="2">
    <source>
        <dbReference type="ARBA" id="ARBA00022448"/>
    </source>
</evidence>
<dbReference type="InterPro" id="IPR008152">
    <property type="entry name" value="Clathrin_a/b/g-adaptin_app_Ig"/>
</dbReference>
<protein>
    <recommendedName>
        <fullName evidence="6">GAE domain-containing protein</fullName>
    </recommendedName>
</protein>
<evidence type="ECO:0000256" key="4">
    <source>
        <dbReference type="ARBA" id="ARBA00023034"/>
    </source>
</evidence>
<sequence>MEDAVPAKAGPTRPLVGPVALAAVLALAFHVMRLSGNRASSASHPTPSAEVGSEAEGGVVPSARRAEYVDTTQPVDAFAVDFDTGVPSIEGLMEDVLASPALEREDALGGSPRAGLSFGALDTYDDFGSLPCSEPTTPLNDNVGGARDAISSSIASPVNIGIATPNSRASSLASVSSHTLVGGDADNLSRTCFTTGSDRTASELTSPQASEGEGLLASAGRELLRADGFVASVVVCGPIEKTSTTVALCYGNDAAQPLSDLHAEVALPRYLKMELSPPSATSLSPEPLPGFGPTLPPVTQILRLHQQPRLDEPSKPFKPFKIKLKVSYNRNGAPVVVQAIVGPEFFQVS</sequence>
<reference evidence="7" key="1">
    <citation type="submission" date="2021-01" db="EMBL/GenBank/DDBJ databases">
        <authorList>
            <person name="Corre E."/>
            <person name="Pelletier E."/>
            <person name="Niang G."/>
            <person name="Scheremetjew M."/>
            <person name="Finn R."/>
            <person name="Kale V."/>
            <person name="Holt S."/>
            <person name="Cochrane G."/>
            <person name="Meng A."/>
            <person name="Brown T."/>
            <person name="Cohen L."/>
        </authorList>
    </citation>
    <scope>NUCLEOTIDE SEQUENCE</scope>
    <source>
        <strain evidence="7">CCMP281</strain>
    </source>
</reference>
<dbReference type="InterPro" id="IPR008153">
    <property type="entry name" value="GAE_dom"/>
</dbReference>
<dbReference type="SUPFAM" id="SSF49348">
    <property type="entry name" value="Clathrin adaptor appendage domain"/>
    <property type="match status" value="1"/>
</dbReference>
<evidence type="ECO:0000256" key="3">
    <source>
        <dbReference type="ARBA" id="ARBA00022927"/>
    </source>
</evidence>
<evidence type="ECO:0000256" key="1">
    <source>
        <dbReference type="ARBA" id="ARBA00004555"/>
    </source>
</evidence>
<feature type="domain" description="GAE" evidence="6">
    <location>
        <begin position="216"/>
        <end position="345"/>
    </location>
</feature>
<dbReference type="GO" id="GO:0006886">
    <property type="term" value="P:intracellular protein transport"/>
    <property type="evidence" value="ECO:0007669"/>
    <property type="project" value="InterPro"/>
</dbReference>
<dbReference type="EMBL" id="HBHX01056782">
    <property type="protein sequence ID" value="CAE0136586.1"/>
    <property type="molecule type" value="Transcribed_RNA"/>
</dbReference>
<feature type="region of interest" description="Disordered" evidence="5">
    <location>
        <begin position="38"/>
        <end position="57"/>
    </location>
</feature>
<dbReference type="Pfam" id="PF02883">
    <property type="entry name" value="Alpha_adaptinC2"/>
    <property type="match status" value="1"/>
</dbReference>
<keyword evidence="4" id="KW-0333">Golgi apparatus</keyword>
<comment type="subcellular location">
    <subcellularLocation>
        <location evidence="1">Golgi apparatus</location>
    </subcellularLocation>
</comment>
<dbReference type="InterPro" id="IPR013041">
    <property type="entry name" value="Clathrin_app_Ig-like_sf"/>
</dbReference>
<evidence type="ECO:0000259" key="6">
    <source>
        <dbReference type="PROSITE" id="PS50180"/>
    </source>
</evidence>
<dbReference type="GO" id="GO:0016192">
    <property type="term" value="P:vesicle-mediated transport"/>
    <property type="evidence" value="ECO:0007669"/>
    <property type="project" value="InterPro"/>
</dbReference>
<evidence type="ECO:0000313" key="7">
    <source>
        <dbReference type="EMBL" id="CAE0136586.1"/>
    </source>
</evidence>
<dbReference type="AlphaFoldDB" id="A0A7S3BII8"/>
<keyword evidence="2" id="KW-0813">Transport</keyword>
<organism evidence="7">
    <name type="scientific">Haptolina ericina</name>
    <dbReference type="NCBI Taxonomy" id="156174"/>
    <lineage>
        <taxon>Eukaryota</taxon>
        <taxon>Haptista</taxon>
        <taxon>Haptophyta</taxon>
        <taxon>Prymnesiophyceae</taxon>
        <taxon>Prymnesiales</taxon>
        <taxon>Prymnesiaceae</taxon>
        <taxon>Haptolina</taxon>
    </lineage>
</organism>
<dbReference type="GO" id="GO:0005794">
    <property type="term" value="C:Golgi apparatus"/>
    <property type="evidence" value="ECO:0007669"/>
    <property type="project" value="UniProtKB-SubCell"/>
</dbReference>
<dbReference type="Gene3D" id="2.60.40.1230">
    <property type="match status" value="1"/>
</dbReference>
<dbReference type="PROSITE" id="PS50180">
    <property type="entry name" value="GAE"/>
    <property type="match status" value="1"/>
</dbReference>
<name>A0A7S3BII8_9EUKA</name>
<gene>
    <name evidence="7" type="ORF">HERI1096_LOCUS31317</name>
</gene>
<keyword evidence="3" id="KW-0653">Protein transport</keyword>
<proteinExistence type="predicted"/>